<dbReference type="EMBL" id="GBRH01246180">
    <property type="protein sequence ID" value="JAD51715.1"/>
    <property type="molecule type" value="Transcribed_RNA"/>
</dbReference>
<accession>A0A0A9AS36</accession>
<protein>
    <submittedName>
        <fullName evidence="1">Uncharacterized protein</fullName>
    </submittedName>
</protein>
<dbReference type="AlphaFoldDB" id="A0A0A9AS36"/>
<reference evidence="1" key="2">
    <citation type="journal article" date="2015" name="Data Brief">
        <title>Shoot transcriptome of the giant reed, Arundo donax.</title>
        <authorList>
            <person name="Barrero R.A."/>
            <person name="Guerrero F.D."/>
            <person name="Moolhuijzen P."/>
            <person name="Goolsby J.A."/>
            <person name="Tidwell J."/>
            <person name="Bellgard S.E."/>
            <person name="Bellgard M.I."/>
        </authorList>
    </citation>
    <scope>NUCLEOTIDE SEQUENCE</scope>
    <source>
        <tissue evidence="1">Shoot tissue taken approximately 20 cm above the soil surface</tissue>
    </source>
</reference>
<proteinExistence type="predicted"/>
<sequence>MPHQLETESYLLSQPILEVSVYFAQKPNLETQELACFISFC</sequence>
<reference evidence="1" key="1">
    <citation type="submission" date="2014-09" db="EMBL/GenBank/DDBJ databases">
        <authorList>
            <person name="Magalhaes I.L.F."/>
            <person name="Oliveira U."/>
            <person name="Santos F.R."/>
            <person name="Vidigal T.H.D.A."/>
            <person name="Brescovit A.D."/>
            <person name="Santos A.J."/>
        </authorList>
    </citation>
    <scope>NUCLEOTIDE SEQUENCE</scope>
    <source>
        <tissue evidence="1">Shoot tissue taken approximately 20 cm above the soil surface</tissue>
    </source>
</reference>
<organism evidence="1">
    <name type="scientific">Arundo donax</name>
    <name type="common">Giant reed</name>
    <name type="synonym">Donax arundinaceus</name>
    <dbReference type="NCBI Taxonomy" id="35708"/>
    <lineage>
        <taxon>Eukaryota</taxon>
        <taxon>Viridiplantae</taxon>
        <taxon>Streptophyta</taxon>
        <taxon>Embryophyta</taxon>
        <taxon>Tracheophyta</taxon>
        <taxon>Spermatophyta</taxon>
        <taxon>Magnoliopsida</taxon>
        <taxon>Liliopsida</taxon>
        <taxon>Poales</taxon>
        <taxon>Poaceae</taxon>
        <taxon>PACMAD clade</taxon>
        <taxon>Arundinoideae</taxon>
        <taxon>Arundineae</taxon>
        <taxon>Arundo</taxon>
    </lineage>
</organism>
<evidence type="ECO:0000313" key="1">
    <source>
        <dbReference type="EMBL" id="JAD51715.1"/>
    </source>
</evidence>
<name>A0A0A9AS36_ARUDO</name>